<dbReference type="InterPro" id="IPR029057">
    <property type="entry name" value="PRTase-like"/>
</dbReference>
<evidence type="ECO:0000313" key="2">
    <source>
        <dbReference type="Proteomes" id="UP000230178"/>
    </source>
</evidence>
<name>A0A2M7Z2S3_9BACT</name>
<dbReference type="SUPFAM" id="SSF53271">
    <property type="entry name" value="PRTase-like"/>
    <property type="match status" value="1"/>
</dbReference>
<comment type="caution">
    <text evidence="1">The sequence shown here is derived from an EMBL/GenBank/DDBJ whole genome shotgun (WGS) entry which is preliminary data.</text>
</comment>
<dbReference type="AlphaFoldDB" id="A0A2M7Z2S3"/>
<proteinExistence type="predicted"/>
<organism evidence="1 2">
    <name type="scientific">Candidatus Nealsonbacteria bacterium CG_4_9_14_3_um_filter_37_29</name>
    <dbReference type="NCBI Taxonomy" id="1974696"/>
    <lineage>
        <taxon>Bacteria</taxon>
        <taxon>Candidatus Nealsoniibacteriota</taxon>
    </lineage>
</organism>
<dbReference type="EMBL" id="PFVS01000107">
    <property type="protein sequence ID" value="PJA82669.1"/>
    <property type="molecule type" value="Genomic_DNA"/>
</dbReference>
<evidence type="ECO:0008006" key="3">
    <source>
        <dbReference type="Google" id="ProtNLM"/>
    </source>
</evidence>
<gene>
    <name evidence="1" type="ORF">CO146_02680</name>
</gene>
<dbReference type="Proteomes" id="UP000230178">
    <property type="component" value="Unassembled WGS sequence"/>
</dbReference>
<reference evidence="2" key="1">
    <citation type="submission" date="2017-09" db="EMBL/GenBank/DDBJ databases">
        <title>Depth-based differentiation of microbial function through sediment-hosted aquifers and enrichment of novel symbionts in the deep terrestrial subsurface.</title>
        <authorList>
            <person name="Probst A.J."/>
            <person name="Ladd B."/>
            <person name="Jarett J.K."/>
            <person name="Geller-Mcgrath D.E."/>
            <person name="Sieber C.M.K."/>
            <person name="Emerson J.B."/>
            <person name="Anantharaman K."/>
            <person name="Thomas B.C."/>
            <person name="Malmstrom R."/>
            <person name="Stieglmeier M."/>
            <person name="Klingl A."/>
            <person name="Woyke T."/>
            <person name="Ryan C.M."/>
            <person name="Banfield J.F."/>
        </authorList>
    </citation>
    <scope>NUCLEOTIDE SEQUENCE [LARGE SCALE GENOMIC DNA]</scope>
</reference>
<evidence type="ECO:0000313" key="1">
    <source>
        <dbReference type="EMBL" id="PJA82669.1"/>
    </source>
</evidence>
<accession>A0A2M7Z2S3</accession>
<protein>
    <recommendedName>
        <fullName evidence="3">Phosphoribosyltransferase domain-containing protein</fullName>
    </recommendedName>
</protein>
<sequence length="293" mass="33473">MINQKLYVTSADIYLLMKKWVIQKHFVLPSREFFSQLRKEFSKYMRGIFPSFELVSEEEICRGLADLVAKRDLPVISLDRVYFRSELNLEITRLVDRRGEDCGLGHRAGSPTIFRQIKNLQLQMRGLQEVALVDDVIFTGALLERIINLLSRINVRVPLICAGIGIAEGINRINGTKREIRCVRTYEEVIDEVCERDFYPGVPLSGRLLVGGENIGVPYLLPFGNPESWASIPPEQTATFSKFCLHQTISLFDEIERRSGRVVLCRDLGRKVLGLPTDETPYSKILLEVEKNL</sequence>